<keyword evidence="4" id="KW-1185">Reference proteome</keyword>
<evidence type="ECO:0000313" key="4">
    <source>
        <dbReference type="Proteomes" id="UP000188388"/>
    </source>
</evidence>
<dbReference type="Gene3D" id="3.40.1620.10">
    <property type="entry name" value="YefM-like domain"/>
    <property type="match status" value="1"/>
</dbReference>
<accession>A0A1R3VCI2</accession>
<protein>
    <recommendedName>
        <fullName evidence="2">Antitoxin</fullName>
    </recommendedName>
</protein>
<dbReference type="AlphaFoldDB" id="A0A1R3VCI2"/>
<dbReference type="Proteomes" id="UP000188388">
    <property type="component" value="Unassembled WGS sequence"/>
</dbReference>
<dbReference type="InterPro" id="IPR006442">
    <property type="entry name" value="Antitoxin_Phd/YefM"/>
</dbReference>
<comment type="similarity">
    <text evidence="1 2">Belongs to the phD/YefM antitoxin family.</text>
</comment>
<dbReference type="EMBL" id="FTPD01000034">
    <property type="protein sequence ID" value="SIT57508.1"/>
    <property type="molecule type" value="Genomic_DNA"/>
</dbReference>
<dbReference type="InterPro" id="IPR036165">
    <property type="entry name" value="YefM-like_sf"/>
</dbReference>
<dbReference type="NCBIfam" id="TIGR01552">
    <property type="entry name" value="phd_fam"/>
    <property type="match status" value="1"/>
</dbReference>
<comment type="function">
    <text evidence="2">Antitoxin component of a type II toxin-antitoxin (TA) system.</text>
</comment>
<reference evidence="4" key="1">
    <citation type="submission" date="2017-01" db="EMBL/GenBank/DDBJ databases">
        <authorList>
            <person name="Brunel B."/>
        </authorList>
    </citation>
    <scope>NUCLEOTIDE SEQUENCE [LARGE SCALE GENOMIC DNA]</scope>
</reference>
<organism evidence="3 4">
    <name type="scientific">Mesorhizobium prunaredense</name>
    <dbReference type="NCBI Taxonomy" id="1631249"/>
    <lineage>
        <taxon>Bacteria</taxon>
        <taxon>Pseudomonadati</taxon>
        <taxon>Pseudomonadota</taxon>
        <taxon>Alphaproteobacteria</taxon>
        <taxon>Hyphomicrobiales</taxon>
        <taxon>Phyllobacteriaceae</taxon>
        <taxon>Mesorhizobium</taxon>
    </lineage>
</organism>
<dbReference type="STRING" id="1631249.BQ8794_40107"/>
<dbReference type="SUPFAM" id="SSF143120">
    <property type="entry name" value="YefM-like"/>
    <property type="match status" value="1"/>
</dbReference>
<evidence type="ECO:0000313" key="3">
    <source>
        <dbReference type="EMBL" id="SIT57508.1"/>
    </source>
</evidence>
<name>A0A1R3VCI2_9HYPH</name>
<dbReference type="Pfam" id="PF02604">
    <property type="entry name" value="PhdYeFM_antitox"/>
    <property type="match status" value="1"/>
</dbReference>
<sequence>MNWHLQDAKNNFSKVVQRARSEGPQTVTLRGERAAVVLSAEDYDRLSGKKKSLAEYLLSGPVWDDDFAEEVNRRSDTMIRDIDL</sequence>
<proteinExistence type="inferred from homology"/>
<evidence type="ECO:0000256" key="2">
    <source>
        <dbReference type="RuleBase" id="RU362080"/>
    </source>
</evidence>
<dbReference type="RefSeq" id="WP_077380763.1">
    <property type="nucleotide sequence ID" value="NZ_FTPD01000034.1"/>
</dbReference>
<gene>
    <name evidence="3" type="ORF">BQ8794_40107</name>
</gene>
<evidence type="ECO:0000256" key="1">
    <source>
        <dbReference type="ARBA" id="ARBA00009981"/>
    </source>
</evidence>